<dbReference type="RefSeq" id="WP_120675152.1">
    <property type="nucleotide sequence ID" value="NZ_RAZS01000002.1"/>
</dbReference>
<dbReference type="Proteomes" id="UP000271548">
    <property type="component" value="Unassembled WGS sequence"/>
</dbReference>
<dbReference type="EMBL" id="RAZS01000002">
    <property type="protein sequence ID" value="RKN22598.1"/>
    <property type="molecule type" value="Genomic_DNA"/>
</dbReference>
<name>A0ABX9RGK6_9ACTN</name>
<comment type="caution">
    <text evidence="1">The sequence shown here is derived from an EMBL/GenBank/DDBJ whole genome shotgun (WGS) entry which is preliminary data.</text>
</comment>
<protein>
    <submittedName>
        <fullName evidence="1">Uncharacterized protein</fullName>
    </submittedName>
</protein>
<reference evidence="1 2" key="1">
    <citation type="submission" date="2018-09" db="EMBL/GenBank/DDBJ databases">
        <title>Micromonospora sp. nov. MS1-9, isolated from a root of Musa sp.</title>
        <authorList>
            <person name="Kuncharoen N."/>
            <person name="Kudo T."/>
            <person name="Ohkuma M."/>
            <person name="Yuki M."/>
            <person name="Tanasupawat S."/>
        </authorList>
    </citation>
    <scope>NUCLEOTIDE SEQUENCE [LARGE SCALE GENOMIC DNA]</scope>
    <source>
        <strain evidence="1 2">NGC1-4</strain>
    </source>
</reference>
<evidence type="ECO:0000313" key="1">
    <source>
        <dbReference type="EMBL" id="RKN22598.1"/>
    </source>
</evidence>
<evidence type="ECO:0000313" key="2">
    <source>
        <dbReference type="Proteomes" id="UP000271548"/>
    </source>
</evidence>
<organism evidence="1 2">
    <name type="scientific">Micromonospora musae</name>
    <dbReference type="NCBI Taxonomy" id="1894970"/>
    <lineage>
        <taxon>Bacteria</taxon>
        <taxon>Bacillati</taxon>
        <taxon>Actinomycetota</taxon>
        <taxon>Actinomycetes</taxon>
        <taxon>Micromonosporales</taxon>
        <taxon>Micromonosporaceae</taxon>
        <taxon>Micromonospora</taxon>
    </lineage>
</organism>
<sequence length="142" mass="15036">MDDLSAAGLAAAASAALIQAMVSDVWLGMKDRAARVLGREKTGATVRLDRALEESRERVLSAAQDHRDQASALETARWAGWLQARLDDDASFADAVRDLVAAIEESGVAGDRSTTVRQNITAGRDAYTAGRDLTVGRPDAAP</sequence>
<proteinExistence type="predicted"/>
<gene>
    <name evidence="1" type="ORF">D7147_08105</name>
</gene>
<keyword evidence="2" id="KW-1185">Reference proteome</keyword>
<accession>A0ABX9RGK6</accession>